<feature type="binding site" evidence="7">
    <location>
        <position position="203"/>
    </location>
    <ligand>
        <name>glyoxylate</name>
        <dbReference type="ChEBI" id="CHEBI:36655"/>
    </ligand>
</feature>
<dbReference type="SUPFAM" id="SSF51395">
    <property type="entry name" value="FMN-linked oxidoreductases"/>
    <property type="match status" value="1"/>
</dbReference>
<dbReference type="EMBL" id="BSFK01000009">
    <property type="protein sequence ID" value="GLK76601.1"/>
    <property type="molecule type" value="Genomic_DNA"/>
</dbReference>
<feature type="active site" description="Proton acceptor" evidence="6">
    <location>
        <position position="329"/>
    </location>
</feature>
<evidence type="ECO:0000256" key="6">
    <source>
        <dbReference type="PIRSR" id="PIRSR000138-1"/>
    </source>
</evidence>
<dbReference type="InterPro" id="IPR037396">
    <property type="entry name" value="FMN_HAD"/>
</dbReference>
<dbReference type="PANTHER" id="PTHR10578:SF107">
    <property type="entry name" value="2-HYDROXYACID OXIDASE 1"/>
    <property type="match status" value="1"/>
</dbReference>
<proteinExistence type="inferred from homology"/>
<comment type="similarity">
    <text evidence="5">Belongs to the FMN-dependent alpha-hydroxy acid dehydrogenase family.</text>
</comment>
<dbReference type="InterPro" id="IPR000262">
    <property type="entry name" value="FMN-dep_DH"/>
</dbReference>
<dbReference type="AlphaFoldDB" id="A0A9W6N3U1"/>
<dbReference type="Pfam" id="PF01070">
    <property type="entry name" value="FMN_dh"/>
    <property type="match status" value="1"/>
</dbReference>
<feature type="binding site" evidence="7">
    <location>
        <position position="98"/>
    </location>
    <ligand>
        <name>glyoxylate</name>
        <dbReference type="ChEBI" id="CHEBI:36655"/>
    </ligand>
</feature>
<dbReference type="CDD" id="cd02809">
    <property type="entry name" value="alpha_hydroxyacid_oxid_FMN"/>
    <property type="match status" value="1"/>
</dbReference>
<dbReference type="Proteomes" id="UP001143364">
    <property type="component" value="Unassembled WGS sequence"/>
</dbReference>
<organism evidence="9 10">
    <name type="scientific">Methylopila jiangsuensis</name>
    <dbReference type="NCBI Taxonomy" id="586230"/>
    <lineage>
        <taxon>Bacteria</taxon>
        <taxon>Pseudomonadati</taxon>
        <taxon>Pseudomonadota</taxon>
        <taxon>Alphaproteobacteria</taxon>
        <taxon>Hyphomicrobiales</taxon>
        <taxon>Methylopilaceae</taxon>
        <taxon>Methylopila</taxon>
    </lineage>
</organism>
<dbReference type="GO" id="GO:0005886">
    <property type="term" value="C:plasma membrane"/>
    <property type="evidence" value="ECO:0007669"/>
    <property type="project" value="TreeGrafter"/>
</dbReference>
<dbReference type="GO" id="GO:0009060">
    <property type="term" value="P:aerobic respiration"/>
    <property type="evidence" value="ECO:0007669"/>
    <property type="project" value="TreeGrafter"/>
</dbReference>
<comment type="cofactor">
    <cofactor evidence="1">
        <name>FMN</name>
        <dbReference type="ChEBI" id="CHEBI:58210"/>
    </cofactor>
</comment>
<dbReference type="RefSeq" id="WP_271204470.1">
    <property type="nucleotide sequence ID" value="NZ_BSFK01000009.1"/>
</dbReference>
<evidence type="ECO:0000313" key="10">
    <source>
        <dbReference type="Proteomes" id="UP001143364"/>
    </source>
</evidence>
<evidence type="ECO:0000256" key="7">
    <source>
        <dbReference type="PIRSR" id="PIRSR000138-2"/>
    </source>
</evidence>
<dbReference type="Gene3D" id="3.20.20.70">
    <property type="entry name" value="Aldolase class I"/>
    <property type="match status" value="1"/>
</dbReference>
<dbReference type="InterPro" id="IPR013785">
    <property type="entry name" value="Aldolase_TIM"/>
</dbReference>
<dbReference type="PROSITE" id="PS51349">
    <property type="entry name" value="FMN_HYDROXY_ACID_DH_2"/>
    <property type="match status" value="1"/>
</dbReference>
<protein>
    <submittedName>
        <fullName evidence="9">Alpha-hydroxy-acid oxidizing enzyme</fullName>
    </submittedName>
</protein>
<feature type="binding site" evidence="7">
    <location>
        <position position="229"/>
    </location>
    <ligand>
        <name>FMN</name>
        <dbReference type="ChEBI" id="CHEBI:58210"/>
    </ligand>
</feature>
<reference evidence="9" key="1">
    <citation type="journal article" date="2014" name="Int. J. Syst. Evol. Microbiol.">
        <title>Complete genome sequence of Corynebacterium casei LMG S-19264T (=DSM 44701T), isolated from a smear-ripened cheese.</title>
        <authorList>
            <consortium name="US DOE Joint Genome Institute (JGI-PGF)"/>
            <person name="Walter F."/>
            <person name="Albersmeier A."/>
            <person name="Kalinowski J."/>
            <person name="Ruckert C."/>
        </authorList>
    </citation>
    <scope>NUCLEOTIDE SEQUENCE</scope>
    <source>
        <strain evidence="9">VKM B-2555</strain>
    </source>
</reference>
<dbReference type="PIRSF" id="PIRSF000138">
    <property type="entry name" value="Al-hdrx_acd_dh"/>
    <property type="match status" value="1"/>
</dbReference>
<evidence type="ECO:0000256" key="4">
    <source>
        <dbReference type="ARBA" id="ARBA00023002"/>
    </source>
</evidence>
<evidence type="ECO:0000256" key="5">
    <source>
        <dbReference type="ARBA" id="ARBA00024042"/>
    </source>
</evidence>
<keyword evidence="4" id="KW-0560">Oxidoreductase</keyword>
<evidence type="ECO:0000259" key="8">
    <source>
        <dbReference type="PROSITE" id="PS51349"/>
    </source>
</evidence>
<feature type="binding site" evidence="7">
    <location>
        <position position="236"/>
    </location>
    <ligand>
        <name>FMN</name>
        <dbReference type="ChEBI" id="CHEBI:58210"/>
    </ligand>
</feature>
<keyword evidence="10" id="KW-1185">Reference proteome</keyword>
<evidence type="ECO:0000256" key="2">
    <source>
        <dbReference type="ARBA" id="ARBA00022630"/>
    </source>
</evidence>
<feature type="binding site" evidence="7">
    <location>
        <begin position="383"/>
        <end position="384"/>
    </location>
    <ligand>
        <name>FMN</name>
        <dbReference type="ChEBI" id="CHEBI:58210"/>
    </ligand>
</feature>
<keyword evidence="3 7" id="KW-0288">FMN</keyword>
<dbReference type="GO" id="GO:0010181">
    <property type="term" value="F:FMN binding"/>
    <property type="evidence" value="ECO:0007669"/>
    <property type="project" value="InterPro"/>
</dbReference>
<gene>
    <name evidence="9" type="ORF">GCM10008171_18550</name>
</gene>
<comment type="caution">
    <text evidence="9">The sequence shown here is derived from an EMBL/GenBank/DDBJ whole genome shotgun (WGS) entry which is preliminary data.</text>
</comment>
<feature type="binding site" evidence="7">
    <location>
        <begin position="360"/>
        <end position="364"/>
    </location>
    <ligand>
        <name>FMN</name>
        <dbReference type="ChEBI" id="CHEBI:58210"/>
    </ligand>
</feature>
<dbReference type="GO" id="GO:0004459">
    <property type="term" value="F:L-lactate dehydrogenase (NAD+) activity"/>
    <property type="evidence" value="ECO:0007669"/>
    <property type="project" value="TreeGrafter"/>
</dbReference>
<feature type="binding site" evidence="7">
    <location>
        <position position="180"/>
    </location>
    <ligand>
        <name>FMN</name>
        <dbReference type="ChEBI" id="CHEBI:58210"/>
    </ligand>
</feature>
<dbReference type="InterPro" id="IPR012133">
    <property type="entry name" value="Alpha-hydoxy_acid_DH_FMN"/>
</dbReference>
<accession>A0A9W6N3U1</accession>
<name>A0A9W6N3U1_9HYPH</name>
<evidence type="ECO:0000256" key="1">
    <source>
        <dbReference type="ARBA" id="ARBA00001917"/>
    </source>
</evidence>
<feature type="domain" description="FMN hydroxy acid dehydrogenase" evidence="8">
    <location>
        <begin position="72"/>
        <end position="433"/>
    </location>
</feature>
<feature type="binding site" evidence="7">
    <location>
        <position position="305"/>
    </location>
    <ligand>
        <name>FMN</name>
        <dbReference type="ChEBI" id="CHEBI:58210"/>
    </ligand>
</feature>
<feature type="binding site" evidence="7">
    <location>
        <position position="332"/>
    </location>
    <ligand>
        <name>glyoxylate</name>
        <dbReference type="ChEBI" id="CHEBI:36655"/>
    </ligand>
</feature>
<dbReference type="PANTHER" id="PTHR10578">
    <property type="entry name" value="S -2-HYDROXY-ACID OXIDASE-RELATED"/>
    <property type="match status" value="1"/>
</dbReference>
<sequence length="433" mass="46247">MTTAPDARTPSDAALTDRRNFIRFLAASPVLTPSAVSALVGALSAGASSGALAQSYDVLRAPQQKAVDGVITAPEQALNVFDFEPAAKKALPPAHYGYLASGVDGDETLRLNHEAYDDIAIRVRRLIDVRKIDTSVTLFGETFSTPIMLAPVSSQGAFHAEAEAAVARAAKVKGNNFILSTVGSTSIEDVIAERGGPCWYMLYPTDDWSVTEALVKRAEAAGAPAIVLTVDRQGGRNTETLFRFRRDDTRDCKGCHAGGFANEVSRKPMFDDLDVSKVTNLYGTGMTWEFVDRLRKIVKGKLVLKGIVTREDAEIALKHGVDAIIVSNHGGRAEESLEPTIRALPEVVAAVDGKIPVLIDGGIRRGTDVLKALALGATAICIGRPYCWGLAAFGEPGVAAVLAILQREFETIMKQVGATRIAEITKDSVMVRA</sequence>
<feature type="binding site" evidence="7">
    <location>
        <position position="329"/>
    </location>
    <ligand>
        <name>glyoxylate</name>
        <dbReference type="ChEBI" id="CHEBI:36655"/>
    </ligand>
</feature>
<evidence type="ECO:0000313" key="9">
    <source>
        <dbReference type="EMBL" id="GLK76601.1"/>
    </source>
</evidence>
<reference evidence="9" key="2">
    <citation type="submission" date="2023-01" db="EMBL/GenBank/DDBJ databases">
        <authorList>
            <person name="Sun Q."/>
            <person name="Evtushenko L."/>
        </authorList>
    </citation>
    <scope>NUCLEOTIDE SEQUENCE</scope>
    <source>
        <strain evidence="9">VKM B-2555</strain>
    </source>
</reference>
<feature type="binding site" evidence="7">
    <location>
        <position position="327"/>
    </location>
    <ligand>
        <name>FMN</name>
        <dbReference type="ChEBI" id="CHEBI:58210"/>
    </ligand>
</feature>
<keyword evidence="2 7" id="KW-0285">Flavoprotein</keyword>
<evidence type="ECO:0000256" key="3">
    <source>
        <dbReference type="ARBA" id="ARBA00022643"/>
    </source>
</evidence>
<dbReference type="FunFam" id="3.20.20.70:FF:000029">
    <property type="entry name" value="L-lactate dehydrogenase"/>
    <property type="match status" value="1"/>
</dbReference>